<comment type="caution">
    <text evidence="1">The sequence shown here is derived from an EMBL/GenBank/DDBJ whole genome shotgun (WGS) entry which is preliminary data.</text>
</comment>
<dbReference type="Proteomes" id="UP000092993">
    <property type="component" value="Unassembled WGS sequence"/>
</dbReference>
<evidence type="ECO:0000313" key="2">
    <source>
        <dbReference type="Proteomes" id="UP000092993"/>
    </source>
</evidence>
<name>A0A1C7MHJ0_GRIFR</name>
<proteinExistence type="predicted"/>
<protein>
    <submittedName>
        <fullName evidence="1">Uncharacterized protein</fullName>
    </submittedName>
</protein>
<organism evidence="1 2">
    <name type="scientific">Grifola frondosa</name>
    <name type="common">Maitake</name>
    <name type="synonym">Polyporus frondosus</name>
    <dbReference type="NCBI Taxonomy" id="5627"/>
    <lineage>
        <taxon>Eukaryota</taxon>
        <taxon>Fungi</taxon>
        <taxon>Dikarya</taxon>
        <taxon>Basidiomycota</taxon>
        <taxon>Agaricomycotina</taxon>
        <taxon>Agaricomycetes</taxon>
        <taxon>Polyporales</taxon>
        <taxon>Grifolaceae</taxon>
        <taxon>Grifola</taxon>
    </lineage>
</organism>
<evidence type="ECO:0000313" key="1">
    <source>
        <dbReference type="EMBL" id="OBZ76353.1"/>
    </source>
</evidence>
<keyword evidence="2" id="KW-1185">Reference proteome</keyword>
<dbReference type="AlphaFoldDB" id="A0A1C7MHJ0"/>
<sequence>MTNLSNNSHLAVHNAFGLKESSYLPKFDLTRVPHRTPSLGRRLRSPSCSSPHSVQASILEVTLTASITQLSQLYMAWFSHYISSNISLSSHIRRLFAHSGLHRFRNRPA</sequence>
<accession>A0A1C7MHJ0</accession>
<reference evidence="1 2" key="1">
    <citation type="submission" date="2016-03" db="EMBL/GenBank/DDBJ databases">
        <title>Whole genome sequencing of Grifola frondosa 9006-11.</title>
        <authorList>
            <person name="Min B."/>
            <person name="Park H."/>
            <person name="Kim J.-G."/>
            <person name="Cho H."/>
            <person name="Oh Y.-L."/>
            <person name="Kong W.-S."/>
            <person name="Choi I.-G."/>
        </authorList>
    </citation>
    <scope>NUCLEOTIDE SEQUENCE [LARGE SCALE GENOMIC DNA]</scope>
    <source>
        <strain evidence="1 2">9006-11</strain>
    </source>
</reference>
<dbReference type="EMBL" id="LUGG01000003">
    <property type="protein sequence ID" value="OBZ76353.1"/>
    <property type="molecule type" value="Genomic_DNA"/>
</dbReference>
<dbReference type="OrthoDB" id="5599552at2759"/>
<gene>
    <name evidence="1" type="ORF">A0H81_03068</name>
</gene>